<feature type="coiled-coil region" evidence="1">
    <location>
        <begin position="102"/>
        <end position="157"/>
    </location>
</feature>
<dbReference type="Proteomes" id="UP001432322">
    <property type="component" value="Unassembled WGS sequence"/>
</dbReference>
<feature type="coiled-coil region" evidence="1">
    <location>
        <begin position="399"/>
        <end position="426"/>
    </location>
</feature>
<feature type="region of interest" description="Disordered" evidence="2">
    <location>
        <begin position="371"/>
        <end position="394"/>
    </location>
</feature>
<feature type="compositionally biased region" description="Acidic residues" evidence="2">
    <location>
        <begin position="671"/>
        <end position="687"/>
    </location>
</feature>
<feature type="compositionally biased region" description="Basic residues" evidence="2">
    <location>
        <begin position="334"/>
        <end position="346"/>
    </location>
</feature>
<feature type="compositionally biased region" description="Basic and acidic residues" evidence="2">
    <location>
        <begin position="488"/>
        <end position="498"/>
    </location>
</feature>
<keyword evidence="1" id="KW-0175">Coiled coil</keyword>
<feature type="compositionally biased region" description="Basic and acidic residues" evidence="2">
    <location>
        <begin position="577"/>
        <end position="593"/>
    </location>
</feature>
<feature type="non-terminal residue" evidence="3">
    <location>
        <position position="1"/>
    </location>
</feature>
<feature type="compositionally biased region" description="Acidic residues" evidence="2">
    <location>
        <begin position="24"/>
        <end position="34"/>
    </location>
</feature>
<feature type="region of interest" description="Disordered" evidence="2">
    <location>
        <begin position="444"/>
        <end position="651"/>
    </location>
</feature>
<dbReference type="AlphaFoldDB" id="A0AAV5W459"/>
<evidence type="ECO:0000313" key="3">
    <source>
        <dbReference type="EMBL" id="GMT25228.1"/>
    </source>
</evidence>
<sequence>SKMSESAEEDEPVLQELSPVRIVEDDEHEGEMNDDLNNMEVADEVDDHAEARPGSSQASEDFTELSHLSPARDVQEDIDDQCPNCCNFRDNTLKAFEAAASMSKLQAQYNDLSDQYNELSKRSAAASMHVEDSYKKLREAEILRDRFHGELQLANEEIYRLQRLNKQYLTAATLADKHRHAADDWCKKHLQTQALLVQKSDRYVDLEKKFKSTVDSFKAAVESAKESTHKMAIAKAKLDQKINDQKPMKKHWNTVVRLIADISRQCSDELPANIRDRVNRLPIDELLQLSRPNADGAEGSDDDDAEALLRLMQGEVASQKKNFDFSMSPPKSRGGARGRGRGRGGRAKSMFAMKNAVDESMHEDMLARKLHRSEGHPSSALPSQPAASSVMGKKTETVREQQERQKAGMKDKMAQLRDEYNAKSNAALKAPVSSASIVDEPFIDVMGSDDDDDHGFDFPEEAPVQKETTPTQEYMEMPVIEAAEVEEVEHVSMYDNVKRRGRSKSRTPQPSSDSVSSSDKRSSNETLSVSSSGGRKPSRSRKNSPTGSPGSLQAGGRTLTAPAKLGKKTTAPKARAGKKDKEQEERFFARDETPPASNAPYDPFAFDDSDDAGFDDPPMDDAMPEVRDDQPAATSAAADAADETMNGSSFEEPMPVIEDESVAPAEEVVAEQETEMVEEVGEETEGGEENKEGETAATHEQLRVEVSVESSEQPEETTTDAAAAAA</sequence>
<gene>
    <name evidence="3" type="ORF">PFISCL1PPCAC_16525</name>
</gene>
<feature type="region of interest" description="Disordered" evidence="2">
    <location>
        <begin position="1"/>
        <end position="65"/>
    </location>
</feature>
<reference evidence="3" key="1">
    <citation type="submission" date="2023-10" db="EMBL/GenBank/DDBJ databases">
        <title>Genome assembly of Pristionchus species.</title>
        <authorList>
            <person name="Yoshida K."/>
            <person name="Sommer R.J."/>
        </authorList>
    </citation>
    <scope>NUCLEOTIDE SEQUENCE</scope>
    <source>
        <strain evidence="3">RS5133</strain>
    </source>
</reference>
<accession>A0AAV5W459</accession>
<feature type="non-terminal residue" evidence="3">
    <location>
        <position position="726"/>
    </location>
</feature>
<feature type="region of interest" description="Disordered" evidence="2">
    <location>
        <begin position="320"/>
        <end position="347"/>
    </location>
</feature>
<protein>
    <submittedName>
        <fullName evidence="3">Uncharacterized protein</fullName>
    </submittedName>
</protein>
<dbReference type="EMBL" id="BTSY01000004">
    <property type="protein sequence ID" value="GMT25228.1"/>
    <property type="molecule type" value="Genomic_DNA"/>
</dbReference>
<feature type="compositionally biased region" description="Low complexity" evidence="2">
    <location>
        <begin position="377"/>
        <end position="389"/>
    </location>
</feature>
<feature type="region of interest" description="Disordered" evidence="2">
    <location>
        <begin position="671"/>
        <end position="726"/>
    </location>
</feature>
<evidence type="ECO:0000256" key="2">
    <source>
        <dbReference type="SAM" id="MobiDB-lite"/>
    </source>
</evidence>
<keyword evidence="4" id="KW-1185">Reference proteome</keyword>
<name>A0AAV5W459_9BILA</name>
<feature type="compositionally biased region" description="Acidic residues" evidence="2">
    <location>
        <begin position="1"/>
        <end position="13"/>
    </location>
</feature>
<proteinExistence type="predicted"/>
<evidence type="ECO:0000256" key="1">
    <source>
        <dbReference type="SAM" id="Coils"/>
    </source>
</evidence>
<comment type="caution">
    <text evidence="3">The sequence shown here is derived from an EMBL/GenBank/DDBJ whole genome shotgun (WGS) entry which is preliminary data.</text>
</comment>
<feature type="compositionally biased region" description="Acidic residues" evidence="2">
    <location>
        <begin position="447"/>
        <end position="460"/>
    </location>
</feature>
<feature type="compositionally biased region" description="Acidic residues" evidence="2">
    <location>
        <begin position="605"/>
        <end position="623"/>
    </location>
</feature>
<feature type="compositionally biased region" description="Low complexity" evidence="2">
    <location>
        <begin position="506"/>
        <end position="517"/>
    </location>
</feature>
<evidence type="ECO:0000313" key="4">
    <source>
        <dbReference type="Proteomes" id="UP001432322"/>
    </source>
</evidence>
<organism evidence="3 4">
    <name type="scientific">Pristionchus fissidentatus</name>
    <dbReference type="NCBI Taxonomy" id="1538716"/>
    <lineage>
        <taxon>Eukaryota</taxon>
        <taxon>Metazoa</taxon>
        <taxon>Ecdysozoa</taxon>
        <taxon>Nematoda</taxon>
        <taxon>Chromadorea</taxon>
        <taxon>Rhabditida</taxon>
        <taxon>Rhabditina</taxon>
        <taxon>Diplogasteromorpha</taxon>
        <taxon>Diplogasteroidea</taxon>
        <taxon>Neodiplogasteridae</taxon>
        <taxon>Pristionchus</taxon>
    </lineage>
</organism>